<feature type="region of interest" description="Disordered" evidence="1">
    <location>
        <begin position="247"/>
        <end position="271"/>
    </location>
</feature>
<dbReference type="AlphaFoldDB" id="A0A3S5CUJ0"/>
<dbReference type="EMBL" id="CAAALY010257194">
    <property type="protein sequence ID" value="VEL38198.1"/>
    <property type="molecule type" value="Genomic_DNA"/>
</dbReference>
<organism evidence="2 3">
    <name type="scientific">Protopolystoma xenopodis</name>
    <dbReference type="NCBI Taxonomy" id="117903"/>
    <lineage>
        <taxon>Eukaryota</taxon>
        <taxon>Metazoa</taxon>
        <taxon>Spiralia</taxon>
        <taxon>Lophotrochozoa</taxon>
        <taxon>Platyhelminthes</taxon>
        <taxon>Monogenea</taxon>
        <taxon>Polyopisthocotylea</taxon>
        <taxon>Polystomatidea</taxon>
        <taxon>Polystomatidae</taxon>
        <taxon>Protopolystoma</taxon>
    </lineage>
</organism>
<reference evidence="2" key="1">
    <citation type="submission" date="2018-11" db="EMBL/GenBank/DDBJ databases">
        <authorList>
            <consortium name="Pathogen Informatics"/>
        </authorList>
    </citation>
    <scope>NUCLEOTIDE SEQUENCE</scope>
</reference>
<evidence type="ECO:0000256" key="1">
    <source>
        <dbReference type="SAM" id="MobiDB-lite"/>
    </source>
</evidence>
<keyword evidence="3" id="KW-1185">Reference proteome</keyword>
<sequence length="271" mass="30205">MSAHFYALRSRVHFVRFESFSLGPYVKDDNNRLRRKSKALRKVLLVRRPLRLGKDNTSCERHITSVVGCGETDRSPSLRQGSGQQKRCDAGPGGTKDRVNGRYSRAEKVTVGRSSLTTRLRSPGVRSTCWAVSRKYVVWLIDAYVKRQGRARRPRQRAGEKGTGNRFGRDQAMSVLSPSPPLSVCAGLRLPTSVNPLFSRTFDHLHLSSLKRPSIPSFIQRPIMHTHTNTHSPISSQTLNSLTHHLKGSLSLPPLQPASQPAGQPTNQPTN</sequence>
<evidence type="ECO:0000313" key="2">
    <source>
        <dbReference type="EMBL" id="VEL38198.1"/>
    </source>
</evidence>
<feature type="region of interest" description="Disordered" evidence="1">
    <location>
        <begin position="70"/>
        <end position="100"/>
    </location>
</feature>
<proteinExistence type="predicted"/>
<feature type="compositionally biased region" description="Low complexity" evidence="1">
    <location>
        <begin position="248"/>
        <end position="265"/>
    </location>
</feature>
<comment type="caution">
    <text evidence="2">The sequence shown here is derived from an EMBL/GenBank/DDBJ whole genome shotgun (WGS) entry which is preliminary data.</text>
</comment>
<feature type="region of interest" description="Disordered" evidence="1">
    <location>
        <begin position="151"/>
        <end position="171"/>
    </location>
</feature>
<gene>
    <name evidence="2" type="ORF">PXEA_LOCUS31638</name>
</gene>
<accession>A0A3S5CUJ0</accession>
<evidence type="ECO:0000313" key="3">
    <source>
        <dbReference type="Proteomes" id="UP000784294"/>
    </source>
</evidence>
<protein>
    <submittedName>
        <fullName evidence="2">Uncharacterized protein</fullName>
    </submittedName>
</protein>
<name>A0A3S5CUJ0_9PLAT</name>
<dbReference type="Proteomes" id="UP000784294">
    <property type="component" value="Unassembled WGS sequence"/>
</dbReference>